<protein>
    <submittedName>
        <fullName evidence="16">Cytochrome b561</fullName>
    </submittedName>
</protein>
<feature type="compositionally biased region" description="Gly residues" evidence="13">
    <location>
        <begin position="190"/>
        <end position="199"/>
    </location>
</feature>
<dbReference type="PANTHER" id="PTHR30529:SF1">
    <property type="entry name" value="CYTOCHROME B561 HOMOLOG 2"/>
    <property type="match status" value="1"/>
</dbReference>
<keyword evidence="5" id="KW-0349">Heme</keyword>
<evidence type="ECO:0000313" key="17">
    <source>
        <dbReference type="Proteomes" id="UP001055057"/>
    </source>
</evidence>
<keyword evidence="6 14" id="KW-0812">Transmembrane</keyword>
<gene>
    <name evidence="16" type="primary">yceJ_1</name>
    <name evidence="16" type="ORF">MPOCJGCO_1102</name>
</gene>
<keyword evidence="9 14" id="KW-1133">Transmembrane helix</keyword>
<evidence type="ECO:0000256" key="12">
    <source>
        <dbReference type="ARBA" id="ARBA00037975"/>
    </source>
</evidence>
<keyword evidence="8" id="KW-0249">Electron transport</keyword>
<evidence type="ECO:0000256" key="10">
    <source>
        <dbReference type="ARBA" id="ARBA00023004"/>
    </source>
</evidence>
<evidence type="ECO:0000256" key="7">
    <source>
        <dbReference type="ARBA" id="ARBA00022723"/>
    </source>
</evidence>
<keyword evidence="7" id="KW-0479">Metal-binding</keyword>
<name>A0ABQ4TWS4_9HYPH</name>
<feature type="transmembrane region" description="Helical" evidence="14">
    <location>
        <begin position="12"/>
        <end position="34"/>
    </location>
</feature>
<dbReference type="PANTHER" id="PTHR30529">
    <property type="entry name" value="CYTOCHROME B561"/>
    <property type="match status" value="1"/>
</dbReference>
<feature type="transmembrane region" description="Helical" evidence="14">
    <location>
        <begin position="152"/>
        <end position="173"/>
    </location>
</feature>
<feature type="region of interest" description="Disordered" evidence="13">
    <location>
        <begin position="190"/>
        <end position="213"/>
    </location>
</feature>
<evidence type="ECO:0000256" key="9">
    <source>
        <dbReference type="ARBA" id="ARBA00022989"/>
    </source>
</evidence>
<keyword evidence="17" id="KW-1185">Reference proteome</keyword>
<dbReference type="EMBL" id="BPRB01000060">
    <property type="protein sequence ID" value="GJE59016.1"/>
    <property type="molecule type" value="Genomic_DNA"/>
</dbReference>
<comment type="similarity">
    <text evidence="12">Belongs to the cytochrome b561 family.</text>
</comment>
<evidence type="ECO:0000256" key="4">
    <source>
        <dbReference type="ARBA" id="ARBA00022475"/>
    </source>
</evidence>
<dbReference type="Pfam" id="PF01292">
    <property type="entry name" value="Ni_hydr_CYTB"/>
    <property type="match status" value="1"/>
</dbReference>
<dbReference type="Gene3D" id="1.20.950.20">
    <property type="entry name" value="Transmembrane di-heme cytochromes, Chain C"/>
    <property type="match status" value="1"/>
</dbReference>
<feature type="transmembrane region" description="Helical" evidence="14">
    <location>
        <begin position="46"/>
        <end position="67"/>
    </location>
</feature>
<sequence>MSEGTRRYTRVAILLHWLSALCVLGLLGIGLLMVHADLAPLRRFQLYQWHKSVGITVLLLTGLRLVWRFGHAPPPHPDGMPARERRAASAAHLTLYGLLVGLPLAGWAVVSLSPFNIPTVLYGLIPWPHLPLSTRIADPAAGEAVMKRVHAYGAWILGLLVLLHVAAALRHHWVLRDDVLRRMLPGWRGGEPGDGGHGRGTPILRPQTLIRNR</sequence>
<dbReference type="SUPFAM" id="SSF81342">
    <property type="entry name" value="Transmembrane di-heme cytochromes"/>
    <property type="match status" value="1"/>
</dbReference>
<evidence type="ECO:0000256" key="1">
    <source>
        <dbReference type="ARBA" id="ARBA00001970"/>
    </source>
</evidence>
<evidence type="ECO:0000256" key="6">
    <source>
        <dbReference type="ARBA" id="ARBA00022692"/>
    </source>
</evidence>
<evidence type="ECO:0000256" key="13">
    <source>
        <dbReference type="SAM" id="MobiDB-lite"/>
    </source>
</evidence>
<proteinExistence type="inferred from homology"/>
<evidence type="ECO:0000256" key="11">
    <source>
        <dbReference type="ARBA" id="ARBA00023136"/>
    </source>
</evidence>
<evidence type="ECO:0000256" key="5">
    <source>
        <dbReference type="ARBA" id="ARBA00022617"/>
    </source>
</evidence>
<feature type="domain" description="Cytochrome b561 bacterial/Ni-hydrogenase" evidence="15">
    <location>
        <begin position="7"/>
        <end position="186"/>
    </location>
</feature>
<accession>A0ABQ4TWS4</accession>
<keyword evidence="10" id="KW-0408">Iron</keyword>
<reference evidence="16" key="1">
    <citation type="journal article" date="2021" name="Front. Microbiol.">
        <title>Comprehensive Comparative Genomics and Phenotyping of Methylobacterium Species.</title>
        <authorList>
            <person name="Alessa O."/>
            <person name="Ogura Y."/>
            <person name="Fujitani Y."/>
            <person name="Takami H."/>
            <person name="Hayashi T."/>
            <person name="Sahin N."/>
            <person name="Tani A."/>
        </authorList>
    </citation>
    <scope>NUCLEOTIDE SEQUENCE</scope>
    <source>
        <strain evidence="16">DSM 23632</strain>
    </source>
</reference>
<evidence type="ECO:0000256" key="3">
    <source>
        <dbReference type="ARBA" id="ARBA00022448"/>
    </source>
</evidence>
<keyword evidence="4" id="KW-1003">Cell membrane</keyword>
<comment type="caution">
    <text evidence="16">The sequence shown here is derived from an EMBL/GenBank/DDBJ whole genome shotgun (WGS) entry which is preliminary data.</text>
</comment>
<feature type="transmembrane region" description="Helical" evidence="14">
    <location>
        <begin position="88"/>
        <end position="110"/>
    </location>
</feature>
<dbReference type="InterPro" id="IPR052168">
    <property type="entry name" value="Cytochrome_b561_oxidase"/>
</dbReference>
<dbReference type="InterPro" id="IPR011577">
    <property type="entry name" value="Cyt_b561_bac/Ni-Hgenase"/>
</dbReference>
<evidence type="ECO:0000256" key="2">
    <source>
        <dbReference type="ARBA" id="ARBA00004651"/>
    </source>
</evidence>
<dbReference type="InterPro" id="IPR016174">
    <property type="entry name" value="Di-haem_cyt_TM"/>
</dbReference>
<dbReference type="Proteomes" id="UP001055057">
    <property type="component" value="Unassembled WGS sequence"/>
</dbReference>
<keyword evidence="11 14" id="KW-0472">Membrane</keyword>
<evidence type="ECO:0000259" key="15">
    <source>
        <dbReference type="Pfam" id="PF01292"/>
    </source>
</evidence>
<comment type="cofactor">
    <cofactor evidence="1">
        <name>heme b</name>
        <dbReference type="ChEBI" id="CHEBI:60344"/>
    </cofactor>
</comment>
<organism evidence="16 17">
    <name type="scientific">Methylobacterium trifolii</name>
    <dbReference type="NCBI Taxonomy" id="1003092"/>
    <lineage>
        <taxon>Bacteria</taxon>
        <taxon>Pseudomonadati</taxon>
        <taxon>Pseudomonadota</taxon>
        <taxon>Alphaproteobacteria</taxon>
        <taxon>Hyphomicrobiales</taxon>
        <taxon>Methylobacteriaceae</taxon>
        <taxon>Methylobacterium</taxon>
    </lineage>
</organism>
<evidence type="ECO:0000313" key="16">
    <source>
        <dbReference type="EMBL" id="GJE59016.1"/>
    </source>
</evidence>
<keyword evidence="3" id="KW-0813">Transport</keyword>
<reference evidence="16" key="2">
    <citation type="submission" date="2021-08" db="EMBL/GenBank/DDBJ databases">
        <authorList>
            <person name="Tani A."/>
            <person name="Ola A."/>
            <person name="Ogura Y."/>
            <person name="Katsura K."/>
            <person name="Hayashi T."/>
        </authorList>
    </citation>
    <scope>NUCLEOTIDE SEQUENCE</scope>
    <source>
        <strain evidence="16">DSM 23632</strain>
    </source>
</reference>
<evidence type="ECO:0000256" key="14">
    <source>
        <dbReference type="SAM" id="Phobius"/>
    </source>
</evidence>
<comment type="subcellular location">
    <subcellularLocation>
        <location evidence="2">Cell membrane</location>
        <topology evidence="2">Multi-pass membrane protein</topology>
    </subcellularLocation>
</comment>
<evidence type="ECO:0000256" key="8">
    <source>
        <dbReference type="ARBA" id="ARBA00022982"/>
    </source>
</evidence>